<name>G5A5I3_PHYSP</name>
<gene>
    <name evidence="3" type="ORF">PHYSODRAFT_339044</name>
</gene>
<evidence type="ECO:0000313" key="4">
    <source>
        <dbReference type="Proteomes" id="UP000002640"/>
    </source>
</evidence>
<accession>G5A5I3</accession>
<sequence>MDPTCHVQQVFPAQNSAWKAFFEPSGGVDKEHRHLQQVLAPQPPPAKPKKKRVRRQKQELLYLRELVKKLEEQMTELKLNQPPPTVENSSNETAVAETKRNNAPIWRGIAERQLKERTRVEEKNQKLRASLKGQLKLAMKLEGLLRKRPRDEEVASLAIPKRVKHLANSLVCPTDDEIFAEQLAHIERAHLDEDRLFNVPEFTNSTATFCNLHVMNDPQSDTSVAFIKRARSMLPLDVQVTERAFWRAIAEEGSKKDSYFLDERLATETVVARAYGLYFNAGPFHANVRGKQTHRKCVVGDRVVIMWKWVVNPVELNGTKFSGVRCHETGWIVLRDVKVGGASSTSTLLQSYSKMTMELQDDIVDQEFQIIADILVEEDWNINGWLGSSHDHCVPREEALALFSDLNTDMKTSSADCSAGKLLSPDSAPIVKEEPAQPPAKPKKKRIRRQNLELDYLRQLVGKLEEQMTQLKAMTAVVIC</sequence>
<evidence type="ECO:0000256" key="2">
    <source>
        <dbReference type="SAM" id="MobiDB-lite"/>
    </source>
</evidence>
<reference evidence="3 4" key="1">
    <citation type="journal article" date="2006" name="Science">
        <title>Phytophthora genome sequences uncover evolutionary origins and mechanisms of pathogenesis.</title>
        <authorList>
            <person name="Tyler B.M."/>
            <person name="Tripathy S."/>
            <person name="Zhang X."/>
            <person name="Dehal P."/>
            <person name="Jiang R.H."/>
            <person name="Aerts A."/>
            <person name="Arredondo F.D."/>
            <person name="Baxter L."/>
            <person name="Bensasson D."/>
            <person name="Beynon J.L."/>
            <person name="Chapman J."/>
            <person name="Damasceno C.M."/>
            <person name="Dorrance A.E."/>
            <person name="Dou D."/>
            <person name="Dickerman A.W."/>
            <person name="Dubchak I.L."/>
            <person name="Garbelotto M."/>
            <person name="Gijzen M."/>
            <person name="Gordon S.G."/>
            <person name="Govers F."/>
            <person name="Grunwald N.J."/>
            <person name="Huang W."/>
            <person name="Ivors K.L."/>
            <person name="Jones R.W."/>
            <person name="Kamoun S."/>
            <person name="Krampis K."/>
            <person name="Lamour K.H."/>
            <person name="Lee M.K."/>
            <person name="McDonald W.H."/>
            <person name="Medina M."/>
            <person name="Meijer H.J."/>
            <person name="Nordberg E.K."/>
            <person name="Maclean D.J."/>
            <person name="Ospina-Giraldo M.D."/>
            <person name="Morris P.F."/>
            <person name="Phuntumart V."/>
            <person name="Putnam N.H."/>
            <person name="Rash S."/>
            <person name="Rose J.K."/>
            <person name="Sakihama Y."/>
            <person name="Salamov A.A."/>
            <person name="Savidor A."/>
            <person name="Scheuring C.F."/>
            <person name="Smith B.M."/>
            <person name="Sobral B.W."/>
            <person name="Terry A."/>
            <person name="Torto-Alalibo T.A."/>
            <person name="Win J."/>
            <person name="Xu Z."/>
            <person name="Zhang H."/>
            <person name="Grigoriev I.V."/>
            <person name="Rokhsar D.S."/>
            <person name="Boore J.L."/>
        </authorList>
    </citation>
    <scope>NUCLEOTIDE SEQUENCE [LARGE SCALE GENOMIC DNA]</scope>
    <source>
        <strain evidence="3 4">P6497</strain>
    </source>
</reference>
<proteinExistence type="predicted"/>
<keyword evidence="1" id="KW-0175">Coiled coil</keyword>
<dbReference type="Proteomes" id="UP000002640">
    <property type="component" value="Unassembled WGS sequence"/>
</dbReference>
<dbReference type="InParanoid" id="G5A5I3"/>
<feature type="coiled-coil region" evidence="1">
    <location>
        <begin position="447"/>
        <end position="474"/>
    </location>
</feature>
<protein>
    <recommendedName>
        <fullName evidence="5">M96 mating-specific protein family</fullName>
    </recommendedName>
</protein>
<dbReference type="OMA" id="NAEMSIW"/>
<dbReference type="EMBL" id="JH159160">
    <property type="protein sequence ID" value="EGZ08588.1"/>
    <property type="molecule type" value="Genomic_DNA"/>
</dbReference>
<dbReference type="GeneID" id="20647680"/>
<dbReference type="PANTHER" id="PTHR35796">
    <property type="entry name" value="HYPOTHETICAL CYTOSOLIC PROTEIN"/>
    <property type="match status" value="1"/>
</dbReference>
<organism evidence="3 4">
    <name type="scientific">Phytophthora sojae (strain P6497)</name>
    <name type="common">Soybean stem and root rot agent</name>
    <name type="synonym">Phytophthora megasperma f. sp. glycines</name>
    <dbReference type="NCBI Taxonomy" id="1094619"/>
    <lineage>
        <taxon>Eukaryota</taxon>
        <taxon>Sar</taxon>
        <taxon>Stramenopiles</taxon>
        <taxon>Oomycota</taxon>
        <taxon>Peronosporomycetes</taxon>
        <taxon>Peronosporales</taxon>
        <taxon>Peronosporaceae</taxon>
        <taxon>Phytophthora</taxon>
    </lineage>
</organism>
<dbReference type="AlphaFoldDB" id="G5A5I3"/>
<evidence type="ECO:0000313" key="3">
    <source>
        <dbReference type="EMBL" id="EGZ08588.1"/>
    </source>
</evidence>
<evidence type="ECO:0008006" key="5">
    <source>
        <dbReference type="Google" id="ProtNLM"/>
    </source>
</evidence>
<feature type="coiled-coil region" evidence="1">
    <location>
        <begin position="53"/>
        <end position="80"/>
    </location>
</feature>
<feature type="region of interest" description="Disordered" evidence="2">
    <location>
        <begin position="426"/>
        <end position="446"/>
    </location>
</feature>
<dbReference type="SMR" id="G5A5I3"/>
<dbReference type="RefSeq" id="XP_009535221.1">
    <property type="nucleotide sequence ID" value="XM_009536926.1"/>
</dbReference>
<dbReference type="KEGG" id="psoj:PHYSODRAFT_339044"/>
<evidence type="ECO:0000256" key="1">
    <source>
        <dbReference type="SAM" id="Coils"/>
    </source>
</evidence>
<dbReference type="PANTHER" id="PTHR35796:SF3">
    <property type="entry name" value="BHLH DOMAIN-CONTAINING PROTEIN"/>
    <property type="match status" value="1"/>
</dbReference>
<keyword evidence="4" id="KW-1185">Reference proteome</keyword>